<dbReference type="InterPro" id="IPR011006">
    <property type="entry name" value="CheY-like_superfamily"/>
</dbReference>
<keyword evidence="11" id="KW-1185">Reference proteome</keyword>
<dbReference type="InterPro" id="IPR001867">
    <property type="entry name" value="OmpR/PhoB-type_DNA-bd"/>
</dbReference>
<dbReference type="CDD" id="cd17624">
    <property type="entry name" value="REC_OmpR_PmrA-like"/>
    <property type="match status" value="1"/>
</dbReference>
<sequence length="220" mass="24420">MRLLLVEDDRMIGAGIQKGLHQDGFTVEWIEDGIAAKLALEKNSYDLLLLDLGLPGMDGLELLAEVRRTGKIMPVLVITARDAVSDRIQGLDVGADDYLVKPFELGELSARVRALLRRASGRSESDIQFANIALYERTRRVTLDGEPVELTPREFDLLRILIEQPGLVLTRAQLEERLYGGTEGVESNLIEVYVHGLRKKLGTGLIKTIRGLGYMATHVT</sequence>
<protein>
    <submittedName>
        <fullName evidence="10">Response regulator</fullName>
    </submittedName>
</protein>
<evidence type="ECO:0000256" key="5">
    <source>
        <dbReference type="ARBA" id="ARBA00023163"/>
    </source>
</evidence>
<feature type="domain" description="Response regulatory" evidence="8">
    <location>
        <begin position="2"/>
        <end position="116"/>
    </location>
</feature>
<evidence type="ECO:0000259" key="9">
    <source>
        <dbReference type="PROSITE" id="PS51755"/>
    </source>
</evidence>
<reference evidence="10 11" key="1">
    <citation type="submission" date="2019-01" db="EMBL/GenBank/DDBJ databases">
        <title>Pseudolysobacter antarctica gen. nov., sp. nov., isolated from Fildes Peninsula, Antarctica.</title>
        <authorList>
            <person name="Wei Z."/>
            <person name="Peng F."/>
        </authorList>
    </citation>
    <scope>NUCLEOTIDE SEQUENCE [LARGE SCALE GENOMIC DNA]</scope>
    <source>
        <strain evidence="10 11">AQ6-296</strain>
    </source>
</reference>
<name>A0A411HME4_9GAMM</name>
<dbReference type="Pfam" id="PF00072">
    <property type="entry name" value="Response_reg"/>
    <property type="match status" value="1"/>
</dbReference>
<keyword evidence="4 7" id="KW-0238">DNA-binding</keyword>
<evidence type="ECO:0000256" key="6">
    <source>
        <dbReference type="PROSITE-ProRule" id="PRU00169"/>
    </source>
</evidence>
<evidence type="ECO:0000313" key="10">
    <source>
        <dbReference type="EMBL" id="QBB71537.1"/>
    </source>
</evidence>
<dbReference type="Pfam" id="PF00486">
    <property type="entry name" value="Trans_reg_C"/>
    <property type="match status" value="1"/>
</dbReference>
<dbReference type="KEGG" id="xbc:ELE36_14875"/>
<keyword evidence="5" id="KW-0804">Transcription</keyword>
<dbReference type="CDD" id="cd00383">
    <property type="entry name" value="trans_reg_C"/>
    <property type="match status" value="1"/>
</dbReference>
<dbReference type="FunFam" id="3.40.50.2300:FF:000002">
    <property type="entry name" value="DNA-binding response regulator PhoP"/>
    <property type="match status" value="1"/>
</dbReference>
<dbReference type="InterPro" id="IPR039420">
    <property type="entry name" value="WalR-like"/>
</dbReference>
<dbReference type="Gene3D" id="6.10.250.690">
    <property type="match status" value="1"/>
</dbReference>
<dbReference type="EMBL" id="CP035704">
    <property type="protein sequence ID" value="QBB71537.1"/>
    <property type="molecule type" value="Genomic_DNA"/>
</dbReference>
<dbReference type="Proteomes" id="UP000291562">
    <property type="component" value="Chromosome"/>
</dbReference>
<evidence type="ECO:0000259" key="8">
    <source>
        <dbReference type="PROSITE" id="PS50110"/>
    </source>
</evidence>
<dbReference type="AlphaFoldDB" id="A0A411HME4"/>
<evidence type="ECO:0000256" key="4">
    <source>
        <dbReference type="ARBA" id="ARBA00023125"/>
    </source>
</evidence>
<organism evidence="10 11">
    <name type="scientific">Pseudolysobacter antarcticus</name>
    <dbReference type="NCBI Taxonomy" id="2511995"/>
    <lineage>
        <taxon>Bacteria</taxon>
        <taxon>Pseudomonadati</taxon>
        <taxon>Pseudomonadota</taxon>
        <taxon>Gammaproteobacteria</taxon>
        <taxon>Lysobacterales</taxon>
        <taxon>Rhodanobacteraceae</taxon>
        <taxon>Pseudolysobacter</taxon>
    </lineage>
</organism>
<dbReference type="SUPFAM" id="SSF52172">
    <property type="entry name" value="CheY-like"/>
    <property type="match status" value="1"/>
</dbReference>
<keyword evidence="1 6" id="KW-0597">Phosphoprotein</keyword>
<evidence type="ECO:0000313" key="11">
    <source>
        <dbReference type="Proteomes" id="UP000291562"/>
    </source>
</evidence>
<dbReference type="GO" id="GO:0032993">
    <property type="term" value="C:protein-DNA complex"/>
    <property type="evidence" value="ECO:0007669"/>
    <property type="project" value="TreeGrafter"/>
</dbReference>
<gene>
    <name evidence="10" type="ORF">ELE36_14875</name>
</gene>
<dbReference type="SMART" id="SM00862">
    <property type="entry name" value="Trans_reg_C"/>
    <property type="match status" value="1"/>
</dbReference>
<dbReference type="InterPro" id="IPR036388">
    <property type="entry name" value="WH-like_DNA-bd_sf"/>
</dbReference>
<dbReference type="GO" id="GO:0006355">
    <property type="term" value="P:regulation of DNA-templated transcription"/>
    <property type="evidence" value="ECO:0007669"/>
    <property type="project" value="InterPro"/>
</dbReference>
<dbReference type="SMART" id="SM00448">
    <property type="entry name" value="REC"/>
    <property type="match status" value="1"/>
</dbReference>
<evidence type="ECO:0000256" key="3">
    <source>
        <dbReference type="ARBA" id="ARBA00023015"/>
    </source>
</evidence>
<dbReference type="OrthoDB" id="9802426at2"/>
<feature type="domain" description="OmpR/PhoB-type" evidence="9">
    <location>
        <begin position="124"/>
        <end position="218"/>
    </location>
</feature>
<accession>A0A411HME4</accession>
<dbReference type="PROSITE" id="PS51755">
    <property type="entry name" value="OMPR_PHOB"/>
    <property type="match status" value="1"/>
</dbReference>
<dbReference type="PANTHER" id="PTHR48111:SF67">
    <property type="entry name" value="TRANSCRIPTIONAL REGULATORY PROTEIN TCTD"/>
    <property type="match status" value="1"/>
</dbReference>
<dbReference type="GO" id="GO:0000976">
    <property type="term" value="F:transcription cis-regulatory region binding"/>
    <property type="evidence" value="ECO:0007669"/>
    <property type="project" value="TreeGrafter"/>
</dbReference>
<dbReference type="Gene3D" id="1.10.10.10">
    <property type="entry name" value="Winged helix-like DNA-binding domain superfamily/Winged helix DNA-binding domain"/>
    <property type="match status" value="1"/>
</dbReference>
<dbReference type="PANTHER" id="PTHR48111">
    <property type="entry name" value="REGULATOR OF RPOS"/>
    <property type="match status" value="1"/>
</dbReference>
<evidence type="ECO:0000256" key="2">
    <source>
        <dbReference type="ARBA" id="ARBA00023012"/>
    </source>
</evidence>
<dbReference type="GO" id="GO:0005829">
    <property type="term" value="C:cytosol"/>
    <property type="evidence" value="ECO:0007669"/>
    <property type="project" value="TreeGrafter"/>
</dbReference>
<dbReference type="RefSeq" id="WP_129834635.1">
    <property type="nucleotide sequence ID" value="NZ_CP035704.1"/>
</dbReference>
<feature type="DNA-binding region" description="OmpR/PhoB-type" evidence="7">
    <location>
        <begin position="124"/>
        <end position="218"/>
    </location>
</feature>
<dbReference type="PROSITE" id="PS50110">
    <property type="entry name" value="RESPONSE_REGULATORY"/>
    <property type="match status" value="1"/>
</dbReference>
<dbReference type="GO" id="GO:0000156">
    <property type="term" value="F:phosphorelay response regulator activity"/>
    <property type="evidence" value="ECO:0007669"/>
    <property type="project" value="TreeGrafter"/>
</dbReference>
<keyword evidence="3" id="KW-0805">Transcription regulation</keyword>
<evidence type="ECO:0000256" key="1">
    <source>
        <dbReference type="ARBA" id="ARBA00022553"/>
    </source>
</evidence>
<keyword evidence="2" id="KW-0902">Two-component regulatory system</keyword>
<proteinExistence type="predicted"/>
<dbReference type="Gene3D" id="3.40.50.2300">
    <property type="match status" value="1"/>
</dbReference>
<dbReference type="InterPro" id="IPR001789">
    <property type="entry name" value="Sig_transdc_resp-reg_receiver"/>
</dbReference>
<feature type="modified residue" description="4-aspartylphosphate" evidence="6">
    <location>
        <position position="51"/>
    </location>
</feature>
<evidence type="ECO:0000256" key="7">
    <source>
        <dbReference type="PROSITE-ProRule" id="PRU01091"/>
    </source>
</evidence>